<dbReference type="GO" id="GO:0005737">
    <property type="term" value="C:cytoplasm"/>
    <property type="evidence" value="ECO:0007669"/>
    <property type="project" value="TreeGrafter"/>
</dbReference>
<dbReference type="PANTHER" id="PTHR42940:SF2">
    <property type="entry name" value="DEHYDROGENASE FAMILY OXIDOREDUCTASE, PUTATIVE (JCVI)-RELATED"/>
    <property type="match status" value="1"/>
</dbReference>
<feature type="domain" description="Enoyl reductase (ER)" evidence="8">
    <location>
        <begin position="18"/>
        <end position="323"/>
    </location>
</feature>
<dbReference type="InterPro" id="IPR011032">
    <property type="entry name" value="GroES-like_sf"/>
</dbReference>
<dbReference type="InterPro" id="IPR002328">
    <property type="entry name" value="ADH_Zn_CS"/>
</dbReference>
<keyword evidence="3 7" id="KW-0479">Metal-binding</keyword>
<dbReference type="GO" id="GO:0004022">
    <property type="term" value="F:alcohol dehydrogenase (NAD+) activity"/>
    <property type="evidence" value="ECO:0007669"/>
    <property type="project" value="TreeGrafter"/>
</dbReference>
<keyword evidence="10" id="KW-1185">Reference proteome</keyword>
<keyword evidence="4 7" id="KW-0862">Zinc</keyword>
<organism evidence="9 10">
    <name type="scientific">Trichoderma breve</name>
    <dbReference type="NCBI Taxonomy" id="2034170"/>
    <lineage>
        <taxon>Eukaryota</taxon>
        <taxon>Fungi</taxon>
        <taxon>Dikarya</taxon>
        <taxon>Ascomycota</taxon>
        <taxon>Pezizomycotina</taxon>
        <taxon>Sordariomycetes</taxon>
        <taxon>Hypocreomycetidae</taxon>
        <taxon>Hypocreales</taxon>
        <taxon>Hypocreaceae</taxon>
        <taxon>Trichoderma</taxon>
    </lineage>
</organism>
<accession>A0A9W9BDX6</accession>
<evidence type="ECO:0000256" key="7">
    <source>
        <dbReference type="RuleBase" id="RU361277"/>
    </source>
</evidence>
<evidence type="ECO:0000313" key="9">
    <source>
        <dbReference type="EMBL" id="KAJ4858148.1"/>
    </source>
</evidence>
<protein>
    <submittedName>
        <fullName evidence="9">Zinc-binding dehydrogenase domain-containing protein</fullName>
    </submittedName>
</protein>
<gene>
    <name evidence="9" type="ORF">T069G_06415</name>
</gene>
<dbReference type="PROSITE" id="PS00059">
    <property type="entry name" value="ADH_ZINC"/>
    <property type="match status" value="1"/>
</dbReference>
<dbReference type="InterPro" id="IPR020843">
    <property type="entry name" value="ER"/>
</dbReference>
<dbReference type="InterPro" id="IPR013149">
    <property type="entry name" value="ADH-like_C"/>
</dbReference>
<dbReference type="GO" id="GO:0008270">
    <property type="term" value="F:zinc ion binding"/>
    <property type="evidence" value="ECO:0007669"/>
    <property type="project" value="InterPro"/>
</dbReference>
<evidence type="ECO:0000256" key="5">
    <source>
        <dbReference type="ARBA" id="ARBA00023002"/>
    </source>
</evidence>
<dbReference type="FunFam" id="3.40.50.720:FF:000039">
    <property type="entry name" value="Alcohol dehydrogenase AdhP"/>
    <property type="match status" value="1"/>
</dbReference>
<keyword evidence="5" id="KW-0560">Oxidoreductase</keyword>
<dbReference type="SUPFAM" id="SSF51735">
    <property type="entry name" value="NAD(P)-binding Rossmann-fold domains"/>
    <property type="match status" value="1"/>
</dbReference>
<name>A0A9W9BDX6_9HYPO</name>
<dbReference type="PANTHER" id="PTHR42940">
    <property type="entry name" value="ALCOHOL DEHYDROGENASE 1-RELATED"/>
    <property type="match status" value="1"/>
</dbReference>
<keyword evidence="6" id="KW-0520">NAD</keyword>
<evidence type="ECO:0000256" key="3">
    <source>
        <dbReference type="ARBA" id="ARBA00022723"/>
    </source>
</evidence>
<proteinExistence type="inferred from homology"/>
<dbReference type="InterPro" id="IPR013154">
    <property type="entry name" value="ADH-like_N"/>
</dbReference>
<evidence type="ECO:0000256" key="6">
    <source>
        <dbReference type="ARBA" id="ARBA00023027"/>
    </source>
</evidence>
<dbReference type="EMBL" id="JAOPEN010000004">
    <property type="protein sequence ID" value="KAJ4858148.1"/>
    <property type="molecule type" value="Genomic_DNA"/>
</dbReference>
<evidence type="ECO:0000256" key="2">
    <source>
        <dbReference type="ARBA" id="ARBA00008072"/>
    </source>
</evidence>
<dbReference type="Pfam" id="PF00107">
    <property type="entry name" value="ADH_zinc_N"/>
    <property type="match status" value="1"/>
</dbReference>
<dbReference type="Pfam" id="PF08240">
    <property type="entry name" value="ADH_N"/>
    <property type="match status" value="1"/>
</dbReference>
<evidence type="ECO:0000313" key="10">
    <source>
        <dbReference type="Proteomes" id="UP001140511"/>
    </source>
</evidence>
<dbReference type="AlphaFoldDB" id="A0A9W9BDX6"/>
<dbReference type="InterPro" id="IPR036291">
    <property type="entry name" value="NAD(P)-bd_dom_sf"/>
</dbReference>
<dbReference type="SMART" id="SM00829">
    <property type="entry name" value="PKS_ER"/>
    <property type="match status" value="1"/>
</dbReference>
<evidence type="ECO:0000256" key="1">
    <source>
        <dbReference type="ARBA" id="ARBA00001947"/>
    </source>
</evidence>
<dbReference type="GeneID" id="80868313"/>
<dbReference type="Gene3D" id="3.90.180.10">
    <property type="entry name" value="Medium-chain alcohol dehydrogenases, catalytic domain"/>
    <property type="match status" value="2"/>
</dbReference>
<evidence type="ECO:0000256" key="4">
    <source>
        <dbReference type="ARBA" id="ARBA00022833"/>
    </source>
</evidence>
<reference evidence="9" key="1">
    <citation type="submission" date="2022-09" db="EMBL/GenBank/DDBJ databases">
        <title>Chromosome-level assembly of Trichoderma breve T069, a fungus used in development of biopesticide product.</title>
        <authorList>
            <person name="Lin R."/>
            <person name="Liu T."/>
        </authorList>
    </citation>
    <scope>NUCLEOTIDE SEQUENCE</scope>
    <source>
        <strain evidence="9">T069</strain>
    </source>
</reference>
<dbReference type="RefSeq" id="XP_056027204.1">
    <property type="nucleotide sequence ID" value="XM_056173625.1"/>
</dbReference>
<sequence length="327" mass="34402">MGSSIPTTQSAAVIENPGPNGIVRIDNSHPVEAPGKHEVLVKLEFSGICGSEVRAMLGWGNYRPVIGHEGVGIVVKTGENVSESILGQRVGVKWLHSACGTLQQYVIADSRYLTRIPDGLRSELASPLLCAGLTMAGGIGKLDTQIPSDGWVVVQGSGGGLGHIGIQIATKLRGFKVIAVDSGASKRELSLQCGAQFFIDFATENVEERVKEITGEGAHACLIVSGSEAAFELAPKLVRNAGLLAIIGLPPATFTVPMTASLFAVKALTVTGVMVGTEQQMVELLEQAAAGTINPMVQVEDFSEVPKIFEKLKNNEVTGRIVVRIPA</sequence>
<comment type="caution">
    <text evidence="9">The sequence shown here is derived from an EMBL/GenBank/DDBJ whole genome shotgun (WGS) entry which is preliminary data.</text>
</comment>
<comment type="cofactor">
    <cofactor evidence="1 7">
        <name>Zn(2+)</name>
        <dbReference type="ChEBI" id="CHEBI:29105"/>
    </cofactor>
</comment>
<evidence type="ECO:0000259" key="8">
    <source>
        <dbReference type="SMART" id="SM00829"/>
    </source>
</evidence>
<dbReference type="Gene3D" id="3.40.50.720">
    <property type="entry name" value="NAD(P)-binding Rossmann-like Domain"/>
    <property type="match status" value="1"/>
</dbReference>
<dbReference type="SUPFAM" id="SSF50129">
    <property type="entry name" value="GroES-like"/>
    <property type="match status" value="1"/>
</dbReference>
<dbReference type="Proteomes" id="UP001140511">
    <property type="component" value="Unassembled WGS sequence"/>
</dbReference>
<comment type="similarity">
    <text evidence="2 7">Belongs to the zinc-containing alcohol dehydrogenase family.</text>
</comment>